<sequence length="187" mass="20863">MSPIPRITTPHSRLHAPWSGRIPTDEAVLWQGMRMGSVLHNTARGPAVLLAIAVLWTAFFATTQRDLEVPVVFSALALVWLIGQIIAIRRNPHAERYLLTDRAAYIATGPATNAKLSRFSLFVDDDAGRLDDNDPHSVQIGTRQRRPQSMRMDDMPVHDAVPAYFHDIADAEKVSDLIRQIRAGHSQ</sequence>
<gene>
    <name evidence="2" type="ORF">VSX56_08755</name>
</gene>
<proteinExistence type="predicted"/>
<reference evidence="2 3" key="2">
    <citation type="submission" date="2024-06" db="EMBL/GenBank/DDBJ databases">
        <title>Thioclava kandeliae sp. nov. from a rhizosphere soil sample of Kandelia candel in a mangrove.</title>
        <authorList>
            <person name="Mu T."/>
        </authorList>
    </citation>
    <scope>NUCLEOTIDE SEQUENCE [LARGE SCALE GENOMIC DNA]</scope>
    <source>
        <strain evidence="2 3">CPCC 100088</strain>
    </source>
</reference>
<evidence type="ECO:0000256" key="1">
    <source>
        <dbReference type="SAM" id="Phobius"/>
    </source>
</evidence>
<evidence type="ECO:0000313" key="3">
    <source>
        <dbReference type="Proteomes" id="UP001438953"/>
    </source>
</evidence>
<feature type="transmembrane region" description="Helical" evidence="1">
    <location>
        <begin position="69"/>
        <end position="88"/>
    </location>
</feature>
<keyword evidence="3" id="KW-1185">Reference proteome</keyword>
<feature type="transmembrane region" description="Helical" evidence="1">
    <location>
        <begin position="43"/>
        <end position="63"/>
    </location>
</feature>
<dbReference type="Proteomes" id="UP001438953">
    <property type="component" value="Unassembled WGS sequence"/>
</dbReference>
<accession>A0ABV1SG36</accession>
<dbReference type="RefSeq" id="WP_350936456.1">
    <property type="nucleotide sequence ID" value="NZ_JAYWLC010000005.1"/>
</dbReference>
<reference evidence="2 3" key="1">
    <citation type="submission" date="2024-01" db="EMBL/GenBank/DDBJ databases">
        <authorList>
            <person name="Deng Y."/>
            <person name="Su J."/>
        </authorList>
    </citation>
    <scope>NUCLEOTIDE SEQUENCE [LARGE SCALE GENOMIC DNA]</scope>
    <source>
        <strain evidence="2 3">CPCC 100088</strain>
    </source>
</reference>
<evidence type="ECO:0008006" key="4">
    <source>
        <dbReference type="Google" id="ProtNLM"/>
    </source>
</evidence>
<protein>
    <recommendedName>
        <fullName evidence="4">PH domain-containing protein</fullName>
    </recommendedName>
</protein>
<organism evidence="2 3">
    <name type="scientific">Thioclava kandeliae</name>
    <dbReference type="NCBI Taxonomy" id="3070818"/>
    <lineage>
        <taxon>Bacteria</taxon>
        <taxon>Pseudomonadati</taxon>
        <taxon>Pseudomonadota</taxon>
        <taxon>Alphaproteobacteria</taxon>
        <taxon>Rhodobacterales</taxon>
        <taxon>Paracoccaceae</taxon>
        <taxon>Thioclava</taxon>
    </lineage>
</organism>
<keyword evidence="1" id="KW-1133">Transmembrane helix</keyword>
<comment type="caution">
    <text evidence="2">The sequence shown here is derived from an EMBL/GenBank/DDBJ whole genome shotgun (WGS) entry which is preliminary data.</text>
</comment>
<evidence type="ECO:0000313" key="2">
    <source>
        <dbReference type="EMBL" id="MER5171867.1"/>
    </source>
</evidence>
<keyword evidence="1" id="KW-0812">Transmembrane</keyword>
<dbReference type="EMBL" id="JAYWLC010000005">
    <property type="protein sequence ID" value="MER5171867.1"/>
    <property type="molecule type" value="Genomic_DNA"/>
</dbReference>
<name>A0ABV1SG36_9RHOB</name>
<keyword evidence="1" id="KW-0472">Membrane</keyword>